<organism evidence="2 3">
    <name type="scientific">Cardiobacterium hominis (strain ATCC 15826 / DSM 8339 / NCTC 10426 / 6573)</name>
    <dbReference type="NCBI Taxonomy" id="638300"/>
    <lineage>
        <taxon>Bacteria</taxon>
        <taxon>Pseudomonadati</taxon>
        <taxon>Pseudomonadota</taxon>
        <taxon>Gammaproteobacteria</taxon>
        <taxon>Cardiobacteriales</taxon>
        <taxon>Cardiobacteriaceae</taxon>
        <taxon>Cardiobacterium</taxon>
    </lineage>
</organism>
<sequence length="645" mass="70639">MPNTDINLANYYRRDTAHEEQILFRAGLGLQSPELNEMQAIHAAVIRRIADRIMSDGAIISGGAVVIDADTGATTCATAEIYLRGRVRDVAERKLTIPTSGTVEIGVWLTETVVTELEDPTLRDPCEGTRNYDEPGAARLRVSAVWGLSTDGGTGNFYRVYDVEDGHLKIKTAPPDLSGFAAALARYDRDNNGGHYVIDGLRLVWVSATDTEETYSLQEGKAHVYGHEIELATALRLRYPFDPDLQLIQSEPHQYNGGATGKMRVNVDRAPIHDVRKLTIHREKTETVLHGSYAGVADALPDPAVIEIVKVQQGGTTYKQTKDYTLNAGQIDWSPAGAEPAPGSSYSVTYRHIVQVEPIDLDERGFTVENAVAGSLVQVDYQTRLPRTDTLTLDRKGNLTRIKGMPRRVNPKAPPATTGQLELAQLHHTWFKDAPTAVRITAIVAVSMGTLQDMRRDIFDLYDLVAILNLKTDASSTAPAATRGVFVDPFTNDAMRDLGQSQTAAIVNGELMLPIRADVAPLSDATAPLTLPFKKVVLVEQTARTGHMRINPYSAFDPIPATVTLTPPVDYWTQTETVNGADVTRIFGSGGATRTSESIERRTVGTRKAETLRPITITFRAEGFRPDEEIRRVIFDGIEIAVEAA</sequence>
<dbReference type="InterPro" id="IPR032096">
    <property type="entry name" value="DUF4815"/>
</dbReference>
<evidence type="ECO:0000313" key="2">
    <source>
        <dbReference type="EMBL" id="EEV89560.1"/>
    </source>
</evidence>
<dbReference type="AlphaFoldDB" id="C8N764"/>
<dbReference type="GeneID" id="84789367"/>
<protein>
    <recommendedName>
        <fullName evidence="1">DUF4815 domain-containing protein</fullName>
    </recommendedName>
</protein>
<dbReference type="OrthoDB" id="2463879at2"/>
<evidence type="ECO:0000259" key="1">
    <source>
        <dbReference type="Pfam" id="PF16075"/>
    </source>
</evidence>
<dbReference type="RefSeq" id="WP_004139406.1">
    <property type="nucleotide sequence ID" value="NZ_GG694025.1"/>
</dbReference>
<keyword evidence="3" id="KW-1185">Reference proteome</keyword>
<feature type="domain" description="DUF4815" evidence="1">
    <location>
        <begin position="18"/>
        <end position="578"/>
    </location>
</feature>
<proteinExistence type="predicted"/>
<evidence type="ECO:0000313" key="3">
    <source>
        <dbReference type="Proteomes" id="UP000004870"/>
    </source>
</evidence>
<accession>C8N764</accession>
<comment type="caution">
    <text evidence="2">The sequence shown here is derived from an EMBL/GenBank/DDBJ whole genome shotgun (WGS) entry which is preliminary data.</text>
</comment>
<dbReference type="EMBL" id="ACKY01000017">
    <property type="protein sequence ID" value="EEV89560.1"/>
    <property type="molecule type" value="Genomic_DNA"/>
</dbReference>
<gene>
    <name evidence="2" type="ORF">HMPREF0198_0341</name>
</gene>
<dbReference type="Proteomes" id="UP000004870">
    <property type="component" value="Unassembled WGS sequence"/>
</dbReference>
<reference evidence="2 3" key="1">
    <citation type="submission" date="2009-08" db="EMBL/GenBank/DDBJ databases">
        <authorList>
            <person name="Qin X."/>
            <person name="Bachman B."/>
            <person name="Battles P."/>
            <person name="Bell A."/>
            <person name="Bess C."/>
            <person name="Bickham C."/>
            <person name="Chaboub L."/>
            <person name="Chen D."/>
            <person name="Coyle M."/>
            <person name="Deiros D.R."/>
            <person name="Dinh H."/>
            <person name="Forbes L."/>
            <person name="Fowler G."/>
            <person name="Francisco L."/>
            <person name="Fu Q."/>
            <person name="Gubbala S."/>
            <person name="Hale W."/>
            <person name="Han Y."/>
            <person name="Hemphill L."/>
            <person name="Highlander S.K."/>
            <person name="Hirani K."/>
            <person name="Hogues M."/>
            <person name="Jackson L."/>
            <person name="Jakkamsetti A."/>
            <person name="Javaid M."/>
            <person name="Jiang H."/>
            <person name="Korchina V."/>
            <person name="Kovar C."/>
            <person name="Lara F."/>
            <person name="Lee S."/>
            <person name="Mata R."/>
            <person name="Mathew T."/>
            <person name="Moen C."/>
            <person name="Morales K."/>
            <person name="Munidasa M."/>
            <person name="Nazareth L."/>
            <person name="Ngo R."/>
            <person name="Nguyen L."/>
            <person name="Okwuonu G."/>
            <person name="Ongeri F."/>
            <person name="Patil S."/>
            <person name="Petrosino J."/>
            <person name="Pham C."/>
            <person name="Pham P."/>
            <person name="Pu L.-L."/>
            <person name="Puazo M."/>
            <person name="Raj R."/>
            <person name="Reid J."/>
            <person name="Rouhana J."/>
            <person name="Saada N."/>
            <person name="Shang Y."/>
            <person name="Simmons D."/>
            <person name="Thornton R."/>
            <person name="Warren J."/>
            <person name="Weissenberger G."/>
            <person name="Zhang J."/>
            <person name="Zhang L."/>
            <person name="Zhou C."/>
            <person name="Zhu D."/>
            <person name="Muzny D."/>
            <person name="Worley K."/>
            <person name="Gibbs R."/>
        </authorList>
    </citation>
    <scope>NUCLEOTIDE SEQUENCE [LARGE SCALE GENOMIC DNA]</scope>
    <source>
        <strain evidence="3">ATCC 15826 / DSM 8339 / NCTC 10426 / 6573</strain>
    </source>
</reference>
<name>C8N764_CARH6</name>
<dbReference type="HOGENOM" id="CLU_027129_0_0_6"/>
<dbReference type="Pfam" id="PF16075">
    <property type="entry name" value="DUF4815"/>
    <property type="match status" value="1"/>
</dbReference>